<feature type="transmembrane region" description="Helical" evidence="5">
    <location>
        <begin position="77"/>
        <end position="98"/>
    </location>
</feature>
<evidence type="ECO:0000313" key="8">
    <source>
        <dbReference type="Proteomes" id="UP000297273"/>
    </source>
</evidence>
<dbReference type="Proteomes" id="UP000297946">
    <property type="component" value="Unassembled WGS sequence"/>
</dbReference>
<evidence type="ECO:0000256" key="2">
    <source>
        <dbReference type="ARBA" id="ARBA00022692"/>
    </source>
</evidence>
<accession>A0A5F1ZQ35</accession>
<reference evidence="8 9" key="2">
    <citation type="journal article" date="2019" name="PLoS Negl. Trop. Dis.">
        <title>Revisiting the worldwide diversity of Leptospira species in the environment.</title>
        <authorList>
            <person name="Vincent A.T."/>
            <person name="Schiettekatte O."/>
            <person name="Bourhy P."/>
            <person name="Veyrier F.J."/>
            <person name="Picardeau M."/>
        </authorList>
    </citation>
    <scope>NUCLEOTIDE SEQUENCE [LARGE SCALE GENOMIC DNA]</scope>
    <source>
        <strain evidence="8">201702690</strain>
        <strain evidence="6 9">SSW18</strain>
    </source>
</reference>
<evidence type="ECO:0000256" key="4">
    <source>
        <dbReference type="ARBA" id="ARBA00023136"/>
    </source>
</evidence>
<proteinExistence type="predicted"/>
<protein>
    <submittedName>
        <fullName evidence="6">DoxX-like family protein</fullName>
    </submittedName>
</protein>
<organism evidence="6 9">
    <name type="scientific">Leptospira langatensis</name>
    <dbReference type="NCBI Taxonomy" id="2484983"/>
    <lineage>
        <taxon>Bacteria</taxon>
        <taxon>Pseudomonadati</taxon>
        <taxon>Spirochaetota</taxon>
        <taxon>Spirochaetia</taxon>
        <taxon>Leptospirales</taxon>
        <taxon>Leptospiraceae</taxon>
        <taxon>Leptospira</taxon>
    </lineage>
</organism>
<feature type="transmembrane region" description="Helical" evidence="5">
    <location>
        <begin position="50"/>
        <end position="70"/>
    </location>
</feature>
<dbReference type="Proteomes" id="UP000297273">
    <property type="component" value="Unassembled WGS sequence"/>
</dbReference>
<feature type="transmembrane region" description="Helical" evidence="5">
    <location>
        <begin position="104"/>
        <end position="122"/>
    </location>
</feature>
<evidence type="ECO:0000256" key="1">
    <source>
        <dbReference type="ARBA" id="ARBA00004141"/>
    </source>
</evidence>
<dbReference type="GO" id="GO:0016020">
    <property type="term" value="C:membrane"/>
    <property type="evidence" value="ECO:0007669"/>
    <property type="project" value="UniProtKB-SubCell"/>
</dbReference>
<name>A0A5F1ZQ35_9LEPT</name>
<evidence type="ECO:0000313" key="7">
    <source>
        <dbReference type="EMBL" id="TGL39443.1"/>
    </source>
</evidence>
<keyword evidence="8" id="KW-1185">Reference proteome</keyword>
<feature type="transmembrane region" description="Helical" evidence="5">
    <location>
        <begin position="12"/>
        <end position="30"/>
    </location>
</feature>
<evidence type="ECO:0000256" key="5">
    <source>
        <dbReference type="SAM" id="Phobius"/>
    </source>
</evidence>
<evidence type="ECO:0000313" key="6">
    <source>
        <dbReference type="EMBL" id="TGK01838.1"/>
    </source>
</evidence>
<keyword evidence="2 5" id="KW-0812">Transmembrane</keyword>
<dbReference type="OrthoDB" id="9791120at2"/>
<dbReference type="AlphaFoldDB" id="A0A5F1ZQ35"/>
<comment type="subcellular location">
    <subcellularLocation>
        <location evidence="1">Membrane</location>
        <topology evidence="1">Multi-pass membrane protein</topology>
    </subcellularLocation>
</comment>
<dbReference type="EMBL" id="RQGC01000012">
    <property type="protein sequence ID" value="TGL39443.1"/>
    <property type="molecule type" value="Genomic_DNA"/>
</dbReference>
<evidence type="ECO:0000256" key="3">
    <source>
        <dbReference type="ARBA" id="ARBA00022989"/>
    </source>
</evidence>
<evidence type="ECO:0000313" key="9">
    <source>
        <dbReference type="Proteomes" id="UP000297946"/>
    </source>
</evidence>
<dbReference type="EMBL" id="RQER01000005">
    <property type="protein sequence ID" value="TGK01838.1"/>
    <property type="molecule type" value="Genomic_DNA"/>
</dbReference>
<comment type="caution">
    <text evidence="6">The sequence shown here is derived from an EMBL/GenBank/DDBJ whole genome shotgun (WGS) entry which is preliminary data.</text>
</comment>
<reference evidence="7" key="1">
    <citation type="submission" date="2018-10" db="EMBL/GenBank/DDBJ databases">
        <authorList>
            <person name="Vincent A.T."/>
            <person name="Schiettekatte O."/>
            <person name="Bourhy P."/>
            <person name="Veyrier F.J."/>
            <person name="Picardeau M."/>
        </authorList>
    </citation>
    <scope>NUCLEOTIDE SEQUENCE</scope>
    <source>
        <strain evidence="7">201702690</strain>
    </source>
</reference>
<keyword evidence="3 5" id="KW-1133">Transmembrane helix</keyword>
<dbReference type="RefSeq" id="WP_135646634.1">
    <property type="nucleotide sequence ID" value="NZ_RQER01000005.1"/>
</dbReference>
<keyword evidence="4 5" id="KW-0472">Membrane</keyword>
<gene>
    <name evidence="6" type="ORF">EHO57_08550</name>
    <name evidence="7" type="ORF">EHQ53_15310</name>
</gene>
<dbReference type="Pfam" id="PF13564">
    <property type="entry name" value="DoxX_2"/>
    <property type="match status" value="1"/>
</dbReference>
<sequence>MPVLTQTMKSRLSTILSIFAALVLLQTLFFKFSGSNESVKIFSTLGVEPWGRIGTGTIEFIVAGLLLFPISRFLGAVGGFGLMVGAVFSHIAFIGIVVDNDGGLLFTLAVSVLLACIAILNLEWDRSKPPT</sequence>
<dbReference type="InterPro" id="IPR032808">
    <property type="entry name" value="DoxX"/>
</dbReference>